<dbReference type="Pfam" id="PF00724">
    <property type="entry name" value="Oxidored_FMN"/>
    <property type="match status" value="1"/>
</dbReference>
<evidence type="ECO:0000313" key="5">
    <source>
        <dbReference type="Proteomes" id="UP000000814"/>
    </source>
</evidence>
<gene>
    <name evidence="4" type="ordered locus">CA_C2798</name>
</gene>
<dbReference type="CDD" id="cd02803">
    <property type="entry name" value="OYE_like_FMN_family"/>
    <property type="match status" value="1"/>
</dbReference>
<dbReference type="RefSeq" id="WP_010966083.1">
    <property type="nucleotide sequence ID" value="NC_003030.1"/>
</dbReference>
<proteinExistence type="predicted"/>
<dbReference type="SUPFAM" id="SSF51395">
    <property type="entry name" value="FMN-linked oxidoreductases"/>
    <property type="match status" value="1"/>
</dbReference>
<dbReference type="STRING" id="272562.CA_C2798"/>
<dbReference type="HOGENOM" id="CLU_012153_2_3_9"/>
<keyword evidence="1" id="KW-0285">Flavoprotein</keyword>
<dbReference type="OrthoDB" id="9772736at2"/>
<dbReference type="DNASU" id="1118981"/>
<keyword evidence="5" id="KW-1185">Reference proteome</keyword>
<dbReference type="InterPro" id="IPR001155">
    <property type="entry name" value="OxRdtase_FMN_N"/>
</dbReference>
<evidence type="ECO:0000256" key="1">
    <source>
        <dbReference type="ARBA" id="ARBA00022630"/>
    </source>
</evidence>
<dbReference type="Gene3D" id="3.20.20.70">
    <property type="entry name" value="Aldolase class I"/>
    <property type="match status" value="1"/>
</dbReference>
<dbReference type="InterPro" id="IPR051799">
    <property type="entry name" value="NADH_flavin_oxidoreductase"/>
</dbReference>
<evidence type="ECO:0000256" key="2">
    <source>
        <dbReference type="ARBA" id="ARBA00023002"/>
    </source>
</evidence>
<dbReference type="eggNOG" id="COG1902">
    <property type="taxonomic scope" value="Bacteria"/>
</dbReference>
<sequence>MRKVFEESKIGNIKLKNRILRSATHESMADSEGKPTEDLIKKYMELAQGEVGAIITGYTGVMQNGKSPAKNMLMLDKDENITSFKNMVNEIHKYDVPIILQIAHCGRQTSEKVTGKPTVAPSPIRDKIYRGSVPHELTDVAINEIIEAFVNAIERAIKAGFDGVELHLAHGYLLSSFLSPHMNKRKDKWGGSTENRFRIVSEIMKRARQKFKNYPILAKINGYEASKDGIKLEEAIKISKALENSGINAIEVSCGIAEEGFVTIRGKVPFDMILKCDPTMKRIPEFLKPIVKHVGKLIVKSPEPHFLYNLNNAREIKNKVTIPVIVVGGIRKFSDIEDIIAKDCDFVSMSRPFIIQPSIVKTFKEGKEKESRCINCNYCLIGVETNELKCYYGKI</sequence>
<evidence type="ECO:0000313" key="4">
    <source>
        <dbReference type="EMBL" id="AAK80742.1"/>
    </source>
</evidence>
<feature type="domain" description="NADH:flavin oxidoreductase/NADH oxidase N-terminal" evidence="3">
    <location>
        <begin position="4"/>
        <end position="252"/>
    </location>
</feature>
<dbReference type="GO" id="GO:0016491">
    <property type="term" value="F:oxidoreductase activity"/>
    <property type="evidence" value="ECO:0007669"/>
    <property type="project" value="UniProtKB-KW"/>
</dbReference>
<dbReference type="PATRIC" id="fig|272562.8.peg.2985"/>
<dbReference type="EMBL" id="AE001437">
    <property type="protein sequence ID" value="AAK80742.1"/>
    <property type="molecule type" value="Genomic_DNA"/>
</dbReference>
<protein>
    <submittedName>
        <fullName evidence="4">NADH:flavin oxidoreductase</fullName>
    </submittedName>
</protein>
<dbReference type="GeneID" id="44999283"/>
<dbReference type="KEGG" id="cac:CA_C2798"/>
<accession>Q97FE2</accession>
<dbReference type="PIR" id="C97244">
    <property type="entry name" value="C97244"/>
</dbReference>
<dbReference type="InterPro" id="IPR013785">
    <property type="entry name" value="Aldolase_TIM"/>
</dbReference>
<evidence type="ECO:0000259" key="3">
    <source>
        <dbReference type="Pfam" id="PF00724"/>
    </source>
</evidence>
<dbReference type="Proteomes" id="UP000000814">
    <property type="component" value="Chromosome"/>
</dbReference>
<keyword evidence="2" id="KW-0560">Oxidoreductase</keyword>
<dbReference type="PANTHER" id="PTHR43656">
    <property type="entry name" value="BINDING OXIDOREDUCTASE, PUTATIVE (AFU_ORTHOLOGUE AFUA_2G08260)-RELATED"/>
    <property type="match status" value="1"/>
</dbReference>
<dbReference type="PANTHER" id="PTHR43656:SF2">
    <property type="entry name" value="BINDING OXIDOREDUCTASE, PUTATIVE (AFU_ORTHOLOGUE AFUA_2G08260)-RELATED"/>
    <property type="match status" value="1"/>
</dbReference>
<dbReference type="GO" id="GO:0010181">
    <property type="term" value="F:FMN binding"/>
    <property type="evidence" value="ECO:0007669"/>
    <property type="project" value="InterPro"/>
</dbReference>
<dbReference type="AlphaFoldDB" id="Q97FE2"/>
<reference evidence="4 5" key="1">
    <citation type="journal article" date="2001" name="J. Bacteriol.">
        <title>Genome sequence and comparative analysis of the solvent-producing bacterium Clostridium acetobutylicum.</title>
        <authorList>
            <person name="Nolling J."/>
            <person name="Breton G."/>
            <person name="Omelchenko M.V."/>
            <person name="Makarova K.S."/>
            <person name="Zeng Q."/>
            <person name="Gibson R."/>
            <person name="Lee H.M."/>
            <person name="Dubois J."/>
            <person name="Qiu D."/>
            <person name="Hitti J."/>
            <person name="Wolf Y.I."/>
            <person name="Tatusov R.L."/>
            <person name="Sabathe F."/>
            <person name="Doucette-Stamm L."/>
            <person name="Soucaille P."/>
            <person name="Daly M.J."/>
            <person name="Bennett G.N."/>
            <person name="Koonin E.V."/>
            <person name="Smith D.R."/>
        </authorList>
    </citation>
    <scope>NUCLEOTIDE SEQUENCE [LARGE SCALE GENOMIC DNA]</scope>
    <source>
        <strain evidence="5">ATCC 824 / DSM 792 / JCM 1419 / LMG 5710 / VKM B-1787</strain>
    </source>
</reference>
<name>Q97FE2_CLOAB</name>
<organism evidence="4 5">
    <name type="scientific">Clostridium acetobutylicum (strain ATCC 824 / DSM 792 / JCM 1419 / IAM 19013 / LMG 5710 / NBRC 13948 / NRRL B-527 / VKM B-1787 / 2291 / W)</name>
    <dbReference type="NCBI Taxonomy" id="272562"/>
    <lineage>
        <taxon>Bacteria</taxon>
        <taxon>Bacillati</taxon>
        <taxon>Bacillota</taxon>
        <taxon>Clostridia</taxon>
        <taxon>Eubacteriales</taxon>
        <taxon>Clostridiaceae</taxon>
        <taxon>Clostridium</taxon>
    </lineage>
</organism>